<evidence type="ECO:0000313" key="3">
    <source>
        <dbReference type="EMBL" id="MCJ1962682.1"/>
    </source>
</evidence>
<dbReference type="Gene3D" id="3.30.360.10">
    <property type="entry name" value="Dihydrodipicolinate Reductase, domain 2"/>
    <property type="match status" value="1"/>
</dbReference>
<dbReference type="PANTHER" id="PTHR43708">
    <property type="entry name" value="CONSERVED EXPRESSED OXIDOREDUCTASE (EUROFUNG)"/>
    <property type="match status" value="1"/>
</dbReference>
<dbReference type="Pfam" id="PF22725">
    <property type="entry name" value="GFO_IDH_MocA_C3"/>
    <property type="match status" value="1"/>
</dbReference>
<protein>
    <submittedName>
        <fullName evidence="3">Gfo/Idh/MocA family oxidoreductase</fullName>
    </submittedName>
</protein>
<evidence type="ECO:0000259" key="1">
    <source>
        <dbReference type="Pfam" id="PF01408"/>
    </source>
</evidence>
<dbReference type="SUPFAM" id="SSF55347">
    <property type="entry name" value="Glyceraldehyde-3-phosphate dehydrogenase-like, C-terminal domain"/>
    <property type="match status" value="1"/>
</dbReference>
<organism evidence="3 4">
    <name type="scientific">Novosphingobium mangrovi</name>
    <name type="common">ex Hu et al. 2023</name>
    <dbReference type="NCBI Taxonomy" id="2930094"/>
    <lineage>
        <taxon>Bacteria</taxon>
        <taxon>Pseudomonadati</taxon>
        <taxon>Pseudomonadota</taxon>
        <taxon>Alphaproteobacteria</taxon>
        <taxon>Sphingomonadales</taxon>
        <taxon>Sphingomonadaceae</taxon>
        <taxon>Novosphingobium</taxon>
    </lineage>
</organism>
<name>A0ABT0AHP7_9SPHN</name>
<dbReference type="Pfam" id="PF01408">
    <property type="entry name" value="GFO_IDH_MocA"/>
    <property type="match status" value="1"/>
</dbReference>
<dbReference type="InterPro" id="IPR055170">
    <property type="entry name" value="GFO_IDH_MocA-like_dom"/>
</dbReference>
<reference evidence="3" key="1">
    <citation type="submission" date="2022-03" db="EMBL/GenBank/DDBJ databases">
        <title>Identification of a novel bacterium isolated from mangrove sediments.</title>
        <authorList>
            <person name="Pan X."/>
        </authorList>
    </citation>
    <scope>NUCLEOTIDE SEQUENCE</scope>
    <source>
        <strain evidence="3">B2637</strain>
    </source>
</reference>
<evidence type="ECO:0000259" key="2">
    <source>
        <dbReference type="Pfam" id="PF22725"/>
    </source>
</evidence>
<sequence length="380" mass="39490">MAASDIASDRSPVRMGLVGGGPGSFIGPVHAMAARLDGRIQLVAGAFSRDAGRSREAAIGYGVAPERGYPSLDAMLAAEAQREDGIEFITIATPNAHHAVAAKAAIAAGVAVMSDKPMTATLDEAREIVALLKDNPVPFGLTYTYSGYPLVREMRARIAGGAIGTLRKLVVEYNQGWLAGDANGKQAEWRVDPRTAGLGGCIADIGVHAFQLAEFVTGTRVAQINADLGAVVPGRVLDDDCQMFLRFTGGARGLLMASQVMTGEGNDLAIRVYGDKGGMRWSQETPNQLTLLKAEGGMEIVRAGDPSLGTAAQASSRLPGGHPEGLLEALANLYTDFAGHLRGAEETLVPSAAEGLRGMALIATAVAASRDNAGWVNLAV</sequence>
<comment type="caution">
    <text evidence="3">The sequence shown here is derived from an EMBL/GenBank/DDBJ whole genome shotgun (WGS) entry which is preliminary data.</text>
</comment>
<dbReference type="InterPro" id="IPR000683">
    <property type="entry name" value="Gfo/Idh/MocA-like_OxRdtase_N"/>
</dbReference>
<dbReference type="SUPFAM" id="SSF51735">
    <property type="entry name" value="NAD(P)-binding Rossmann-fold domains"/>
    <property type="match status" value="1"/>
</dbReference>
<gene>
    <name evidence="3" type="ORF">MTR65_18500</name>
</gene>
<feature type="domain" description="Gfo/Idh/MocA-like oxidoreductase N-terminal" evidence="1">
    <location>
        <begin position="14"/>
        <end position="139"/>
    </location>
</feature>
<keyword evidence="4" id="KW-1185">Reference proteome</keyword>
<dbReference type="Proteomes" id="UP001162802">
    <property type="component" value="Unassembled WGS sequence"/>
</dbReference>
<evidence type="ECO:0000313" key="4">
    <source>
        <dbReference type="Proteomes" id="UP001162802"/>
    </source>
</evidence>
<dbReference type="RefSeq" id="WP_243802797.1">
    <property type="nucleotide sequence ID" value="NZ_JALHAT010000053.1"/>
</dbReference>
<dbReference type="PANTHER" id="PTHR43708:SF3">
    <property type="entry name" value="OXIDOREDUCTASE"/>
    <property type="match status" value="1"/>
</dbReference>
<dbReference type="Gene3D" id="3.40.50.720">
    <property type="entry name" value="NAD(P)-binding Rossmann-like Domain"/>
    <property type="match status" value="1"/>
</dbReference>
<proteinExistence type="predicted"/>
<dbReference type="InterPro" id="IPR051317">
    <property type="entry name" value="Gfo/Idh/MocA_oxidoreduct"/>
</dbReference>
<feature type="domain" description="GFO/IDH/MocA-like oxidoreductase" evidence="2">
    <location>
        <begin position="151"/>
        <end position="279"/>
    </location>
</feature>
<dbReference type="EMBL" id="JALHAT010000053">
    <property type="protein sequence ID" value="MCJ1962682.1"/>
    <property type="molecule type" value="Genomic_DNA"/>
</dbReference>
<dbReference type="InterPro" id="IPR036291">
    <property type="entry name" value="NAD(P)-bd_dom_sf"/>
</dbReference>
<accession>A0ABT0AHP7</accession>